<sequence>MKIKKQNFFRYRIHYKTFEDTGNVLISTSKRITPARRRRLEDELEEKLNKKSKLVITNIEWINKIG</sequence>
<evidence type="ECO:0000313" key="1">
    <source>
        <dbReference type="EMBL" id="TDO77716.1"/>
    </source>
</evidence>
<protein>
    <submittedName>
        <fullName evidence="1">Uncharacterized protein</fullName>
    </submittedName>
</protein>
<name>A0A4R6LE40_9FIRM</name>
<organism evidence="1 2">
    <name type="scientific">Halanaerobium saccharolyticum</name>
    <dbReference type="NCBI Taxonomy" id="43595"/>
    <lineage>
        <taxon>Bacteria</taxon>
        <taxon>Bacillati</taxon>
        <taxon>Bacillota</taxon>
        <taxon>Clostridia</taxon>
        <taxon>Halanaerobiales</taxon>
        <taxon>Halanaerobiaceae</taxon>
        <taxon>Halanaerobium</taxon>
    </lineage>
</organism>
<reference evidence="1 2" key="1">
    <citation type="submission" date="2019-03" db="EMBL/GenBank/DDBJ databases">
        <title>Subsurface microbial communities from deep shales in Ohio and West Virginia, USA.</title>
        <authorList>
            <person name="Wrighton K."/>
        </authorList>
    </citation>
    <scope>NUCLEOTIDE SEQUENCE [LARGE SCALE GENOMIC DNA]</scope>
    <source>
        <strain evidence="1 2">MA284_T2</strain>
    </source>
</reference>
<evidence type="ECO:0000313" key="2">
    <source>
        <dbReference type="Proteomes" id="UP000295064"/>
    </source>
</evidence>
<dbReference type="EMBL" id="SNWX01000032">
    <property type="protein sequence ID" value="TDO77716.1"/>
    <property type="molecule type" value="Genomic_DNA"/>
</dbReference>
<accession>A0A4R6LE40</accession>
<dbReference type="AlphaFoldDB" id="A0A4R6LE40"/>
<dbReference type="RefSeq" id="WP_133516095.1">
    <property type="nucleotide sequence ID" value="NZ_SNWX01000032.1"/>
</dbReference>
<gene>
    <name evidence="1" type="ORF">DFR79_13248</name>
</gene>
<proteinExistence type="predicted"/>
<comment type="caution">
    <text evidence="1">The sequence shown here is derived from an EMBL/GenBank/DDBJ whole genome shotgun (WGS) entry which is preliminary data.</text>
</comment>
<dbReference type="Proteomes" id="UP000295064">
    <property type="component" value="Unassembled WGS sequence"/>
</dbReference>